<evidence type="ECO:0000313" key="8">
    <source>
        <dbReference type="Proteomes" id="UP001182556"/>
    </source>
</evidence>
<name>A0AAD9CX93_PAPLA</name>
<dbReference type="CDD" id="cd00207">
    <property type="entry name" value="fer2"/>
    <property type="match status" value="1"/>
</dbReference>
<feature type="domain" description="2Fe-2S ferredoxin-type" evidence="6">
    <location>
        <begin position="320"/>
        <end position="404"/>
    </location>
</feature>
<dbReference type="InterPro" id="IPR036249">
    <property type="entry name" value="Thioredoxin-like_sf"/>
</dbReference>
<evidence type="ECO:0000259" key="6">
    <source>
        <dbReference type="Pfam" id="PF00111"/>
    </source>
</evidence>
<dbReference type="Gene3D" id="3.10.20.30">
    <property type="match status" value="1"/>
</dbReference>
<evidence type="ECO:0000313" key="7">
    <source>
        <dbReference type="EMBL" id="KAK1923315.1"/>
    </source>
</evidence>
<accession>A0AAD9CX93</accession>
<dbReference type="Gene3D" id="3.40.30.10">
    <property type="entry name" value="Glutaredoxin"/>
    <property type="match status" value="1"/>
</dbReference>
<keyword evidence="8" id="KW-1185">Reference proteome</keyword>
<dbReference type="Proteomes" id="UP001182556">
    <property type="component" value="Unassembled WGS sequence"/>
</dbReference>
<evidence type="ECO:0000256" key="5">
    <source>
        <dbReference type="SAM" id="MobiDB-lite"/>
    </source>
</evidence>
<dbReference type="GO" id="GO:0046872">
    <property type="term" value="F:metal ion binding"/>
    <property type="evidence" value="ECO:0007669"/>
    <property type="project" value="UniProtKB-KW"/>
</dbReference>
<comment type="caution">
    <text evidence="7">The sequence shown here is derived from an EMBL/GenBank/DDBJ whole genome shotgun (WGS) entry which is preliminary data.</text>
</comment>
<organism evidence="7 8">
    <name type="scientific">Papiliotrema laurentii</name>
    <name type="common">Cryptococcus laurentii</name>
    <dbReference type="NCBI Taxonomy" id="5418"/>
    <lineage>
        <taxon>Eukaryota</taxon>
        <taxon>Fungi</taxon>
        <taxon>Dikarya</taxon>
        <taxon>Basidiomycota</taxon>
        <taxon>Agaricomycotina</taxon>
        <taxon>Tremellomycetes</taxon>
        <taxon>Tremellales</taxon>
        <taxon>Rhynchogastremaceae</taxon>
        <taxon>Papiliotrema</taxon>
    </lineage>
</organism>
<reference evidence="7" key="1">
    <citation type="submission" date="2023-02" db="EMBL/GenBank/DDBJ databases">
        <title>Identification and recombinant expression of a fungal hydrolase from Papiliotrema laurentii that hydrolyzes apple cutin and clears colloidal polyester polyurethane.</title>
        <authorList>
            <consortium name="DOE Joint Genome Institute"/>
            <person name="Roman V.A."/>
            <person name="Bojanowski C."/>
            <person name="Crable B.R."/>
            <person name="Wagner D.N."/>
            <person name="Hung C.S."/>
            <person name="Nadeau L.J."/>
            <person name="Schratz L."/>
            <person name="Haridas S."/>
            <person name="Pangilinan J."/>
            <person name="Lipzen A."/>
            <person name="Na H."/>
            <person name="Yan M."/>
            <person name="Ng V."/>
            <person name="Grigoriev I.V."/>
            <person name="Spatafora J.W."/>
            <person name="Barlow D."/>
            <person name="Biffinger J."/>
            <person name="Kelley-Loughnane N."/>
            <person name="Varaljay V.A."/>
            <person name="Crookes-Goodson W.J."/>
        </authorList>
    </citation>
    <scope>NUCLEOTIDE SEQUENCE</scope>
    <source>
        <strain evidence="7">5307AH</strain>
    </source>
</reference>
<protein>
    <recommendedName>
        <fullName evidence="6">2Fe-2S ferredoxin-type domain-containing protein</fullName>
    </recommendedName>
</protein>
<keyword evidence="4" id="KW-0411">Iron-sulfur</keyword>
<proteinExistence type="predicted"/>
<evidence type="ECO:0000256" key="2">
    <source>
        <dbReference type="ARBA" id="ARBA00022723"/>
    </source>
</evidence>
<evidence type="ECO:0000256" key="3">
    <source>
        <dbReference type="ARBA" id="ARBA00023004"/>
    </source>
</evidence>
<gene>
    <name evidence="7" type="ORF">DB88DRAFT_345276</name>
</gene>
<keyword evidence="2" id="KW-0479">Metal-binding</keyword>
<sequence>MRLAQRTLLRSAGRIASPAAQAAGTRLRPFHLSTTSYSGNARLPTPLDLTPTPPIPSASTPLEPLPRALSPSRALLLLTIPIPPADWPARLEMQSGLLAKTTSALKLEGIAVNMVYDGCGKATDFPLDKQDERYMARLSFPDGKVFSYPSFDLSTLRSEAFARDMAYQPDGRLATSLHSRSSGMREVYVCTHGSRDCRCGDTGGSLVLALREEVRRRGLDEQVRIGEIAHVGGHKYAANAITLPSLDMYSNLSADDAAAVIAHLTSPDAPSALWSHWRGRYGLSSDDQASLWGRIDKESGADNGATATLAAPDIMLRFKTWDGEVREVNASEGESLLKVAKRYDLPSMEGTCGGNLECATCHCYLARSPPPPVPEASDDEMDMLGYAVGYRDGESRLGCQVKVTRELGRWVEQGGVIGLPRF</sequence>
<dbReference type="SUPFAM" id="SSF54292">
    <property type="entry name" value="2Fe-2S ferredoxin-like"/>
    <property type="match status" value="1"/>
</dbReference>
<dbReference type="GO" id="GO:0140647">
    <property type="term" value="P:P450-containing electron transport chain"/>
    <property type="evidence" value="ECO:0007669"/>
    <property type="project" value="InterPro"/>
</dbReference>
<feature type="region of interest" description="Disordered" evidence="5">
    <location>
        <begin position="37"/>
        <end position="64"/>
    </location>
</feature>
<dbReference type="InterPro" id="IPR012675">
    <property type="entry name" value="Beta-grasp_dom_sf"/>
</dbReference>
<dbReference type="InterPro" id="IPR009737">
    <property type="entry name" value="Aim32/Apd1-like"/>
</dbReference>
<keyword evidence="3" id="KW-0408">Iron</keyword>
<keyword evidence="1" id="KW-0001">2Fe-2S</keyword>
<dbReference type="InterPro" id="IPR036010">
    <property type="entry name" value="2Fe-2S_ferredoxin-like_sf"/>
</dbReference>
<dbReference type="AlphaFoldDB" id="A0AAD9CX93"/>
<dbReference type="PANTHER" id="PTHR31902:SF14">
    <property type="entry name" value="ACTIN PATCHES DISTAL PROTEIN 1"/>
    <property type="match status" value="1"/>
</dbReference>
<dbReference type="SUPFAM" id="SSF52833">
    <property type="entry name" value="Thioredoxin-like"/>
    <property type="match status" value="1"/>
</dbReference>
<dbReference type="CDD" id="cd03062">
    <property type="entry name" value="TRX_Fd_Sucrase"/>
    <property type="match status" value="1"/>
</dbReference>
<evidence type="ECO:0000256" key="4">
    <source>
        <dbReference type="ARBA" id="ARBA00023014"/>
    </source>
</evidence>
<dbReference type="InterPro" id="IPR001055">
    <property type="entry name" value="Adrenodoxin-like"/>
</dbReference>
<evidence type="ECO:0000256" key="1">
    <source>
        <dbReference type="ARBA" id="ARBA00022714"/>
    </source>
</evidence>
<dbReference type="PANTHER" id="PTHR31902">
    <property type="entry name" value="ACTIN PATCHES DISTAL PROTEIN 1"/>
    <property type="match status" value="1"/>
</dbReference>
<dbReference type="GO" id="GO:0051537">
    <property type="term" value="F:2 iron, 2 sulfur cluster binding"/>
    <property type="evidence" value="ECO:0007669"/>
    <property type="project" value="UniProtKB-KW"/>
</dbReference>
<dbReference type="EMBL" id="JAODAN010000007">
    <property type="protein sequence ID" value="KAK1923315.1"/>
    <property type="molecule type" value="Genomic_DNA"/>
</dbReference>
<dbReference type="InterPro" id="IPR001041">
    <property type="entry name" value="2Fe-2S_ferredoxin-type"/>
</dbReference>
<dbReference type="Pfam" id="PF06999">
    <property type="entry name" value="Suc_Fer-like"/>
    <property type="match status" value="1"/>
</dbReference>
<dbReference type="PRINTS" id="PR00355">
    <property type="entry name" value="ADRENODOXIN"/>
</dbReference>
<dbReference type="Pfam" id="PF00111">
    <property type="entry name" value="Fer2"/>
    <property type="match status" value="1"/>
</dbReference>